<keyword evidence="1" id="KW-0175">Coiled coil</keyword>
<dbReference type="Ensembl" id="ENSCMUT00000011064.2">
    <property type="protein sequence ID" value="ENSCMUP00000010279.1"/>
    <property type="gene ID" value="ENSCMUG00000006557.2"/>
</dbReference>
<protein>
    <submittedName>
        <fullName evidence="3">Uncharacterized protein</fullName>
    </submittedName>
</protein>
<dbReference type="AlphaFoldDB" id="A0A8C3DSF9"/>
<dbReference type="Proteomes" id="UP000694553">
    <property type="component" value="Unassembled WGS sequence"/>
</dbReference>
<name>A0A8C3DSF9_CORMO</name>
<dbReference type="InterPro" id="IPR009533">
    <property type="entry name" value="FAM107"/>
</dbReference>
<reference evidence="3" key="2">
    <citation type="submission" date="2025-08" db="UniProtKB">
        <authorList>
            <consortium name="Ensembl"/>
        </authorList>
    </citation>
    <scope>IDENTIFICATION</scope>
</reference>
<evidence type="ECO:0000256" key="1">
    <source>
        <dbReference type="ARBA" id="ARBA00023054"/>
    </source>
</evidence>
<dbReference type="PANTHER" id="PTHR16768:SF1">
    <property type="entry name" value="PROTEIN FAM107B"/>
    <property type="match status" value="1"/>
</dbReference>
<accession>A0A8C3DSF9</accession>
<dbReference type="OMA" id="XGLAPQN"/>
<keyword evidence="4" id="KW-1185">Reference proteome</keyword>
<evidence type="ECO:0000313" key="4">
    <source>
        <dbReference type="Proteomes" id="UP000694553"/>
    </source>
</evidence>
<dbReference type="Pfam" id="PF06625">
    <property type="entry name" value="DUF1151"/>
    <property type="match status" value="1"/>
</dbReference>
<feature type="compositionally biased region" description="Basic and acidic residues" evidence="2">
    <location>
        <begin position="221"/>
        <end position="250"/>
    </location>
</feature>
<evidence type="ECO:0000256" key="2">
    <source>
        <dbReference type="SAM" id="MobiDB-lite"/>
    </source>
</evidence>
<reference evidence="3" key="3">
    <citation type="submission" date="2025-09" db="UniProtKB">
        <authorList>
            <consortium name="Ensembl"/>
        </authorList>
    </citation>
    <scope>IDENTIFICATION</scope>
</reference>
<feature type="region of interest" description="Disordered" evidence="2">
    <location>
        <begin position="124"/>
        <end position="250"/>
    </location>
</feature>
<feature type="compositionally biased region" description="Polar residues" evidence="2">
    <location>
        <begin position="15"/>
        <end position="29"/>
    </location>
</feature>
<feature type="region of interest" description="Disordered" evidence="2">
    <location>
        <begin position="15"/>
        <end position="40"/>
    </location>
</feature>
<reference evidence="4" key="1">
    <citation type="submission" date="2019-10" db="EMBL/GenBank/DDBJ databases">
        <title>Corvus moneduloides (New Caledonian crow) genome, bCorMon1, primary haplotype.</title>
        <authorList>
            <person name="Rutz C."/>
            <person name="Fungtammasan C."/>
            <person name="Mountcastle J."/>
            <person name="Formenti G."/>
            <person name="Chow W."/>
            <person name="Howe K."/>
            <person name="Steele M.P."/>
            <person name="Fernandes J."/>
            <person name="Gilbert M.T.P."/>
            <person name="Fedrigo O."/>
            <person name="Jarvis E.D."/>
            <person name="Gemmell N."/>
        </authorList>
    </citation>
    <scope>NUCLEOTIDE SEQUENCE [LARGE SCALE GENOMIC DNA]</scope>
</reference>
<feature type="compositionally biased region" description="Polar residues" evidence="2">
    <location>
        <begin position="85"/>
        <end position="98"/>
    </location>
</feature>
<sequence length="301" mass="34092">MHPFPCSALLTCFGNTHENTPFEQPNTGPVSMEEEKTEAASAVCLQPSAVAASSIKHGEERDSEEMFKASRRSEKQSRASSSSSNHTAAQGVPATSESSVFAAKEDVIALCTHIPRPSIIHVPKEEEDDEEEESPQEQPDLPVLENEPLSDTVNKDTEPKDPFPIPRKIMAEPDYIDDDNPELIRPQKLINPVKSSRNHQDLHRELLMNQKRGLAPQNKPELQKVMEKRKRDQVIKQQKEEEAQKKKSDLEIELLKRQQKLEQLELEKQKIQEEQENAPEFVKVKGNLRRTVQEATEAPDS</sequence>
<feature type="compositionally biased region" description="Basic and acidic residues" evidence="2">
    <location>
        <begin position="56"/>
        <end position="77"/>
    </location>
</feature>
<feature type="region of interest" description="Disordered" evidence="2">
    <location>
        <begin position="52"/>
        <end position="98"/>
    </location>
</feature>
<evidence type="ECO:0000313" key="3">
    <source>
        <dbReference type="Ensembl" id="ENSCMUP00000010279.1"/>
    </source>
</evidence>
<dbReference type="PANTHER" id="PTHR16768">
    <property type="entry name" value="DOWN REGULATED IN RENAL CARCINOMA 1/TU3A"/>
    <property type="match status" value="1"/>
</dbReference>
<feature type="region of interest" description="Disordered" evidence="2">
    <location>
        <begin position="271"/>
        <end position="301"/>
    </location>
</feature>
<proteinExistence type="predicted"/>
<feature type="compositionally biased region" description="Acidic residues" evidence="2">
    <location>
        <begin position="125"/>
        <end position="135"/>
    </location>
</feature>
<organism evidence="3 4">
    <name type="scientific">Corvus moneduloides</name>
    <name type="common">New Caledonian crow</name>
    <dbReference type="NCBI Taxonomy" id="1196302"/>
    <lineage>
        <taxon>Eukaryota</taxon>
        <taxon>Metazoa</taxon>
        <taxon>Chordata</taxon>
        <taxon>Craniata</taxon>
        <taxon>Vertebrata</taxon>
        <taxon>Euteleostomi</taxon>
        <taxon>Archelosauria</taxon>
        <taxon>Archosauria</taxon>
        <taxon>Dinosauria</taxon>
        <taxon>Saurischia</taxon>
        <taxon>Theropoda</taxon>
        <taxon>Coelurosauria</taxon>
        <taxon>Aves</taxon>
        <taxon>Neognathae</taxon>
        <taxon>Neoaves</taxon>
        <taxon>Telluraves</taxon>
        <taxon>Australaves</taxon>
        <taxon>Passeriformes</taxon>
        <taxon>Corvoidea</taxon>
        <taxon>Corvidae</taxon>
        <taxon>Corvus</taxon>
    </lineage>
</organism>